<dbReference type="RefSeq" id="WP_073277948.1">
    <property type="nucleotide sequence ID" value="NZ_FQVA01000012.1"/>
</dbReference>
<name>A0A1M5ILD7_9GAMM</name>
<organism evidence="1 2">
    <name type="scientific">Microbulbifer donghaiensis</name>
    <dbReference type="NCBI Taxonomy" id="494016"/>
    <lineage>
        <taxon>Bacteria</taxon>
        <taxon>Pseudomonadati</taxon>
        <taxon>Pseudomonadota</taxon>
        <taxon>Gammaproteobacteria</taxon>
        <taxon>Cellvibrionales</taxon>
        <taxon>Microbulbiferaceae</taxon>
        <taxon>Microbulbifer</taxon>
    </lineage>
</organism>
<protein>
    <submittedName>
        <fullName evidence="1">Uncharacterized protein</fullName>
    </submittedName>
</protein>
<sequence length="101" mass="11232">MSDQVASQENRNFEIFCEQFANLVKAESYPTMTAQERAEKLDSLLIERIPVSSNAYQAWAAIRNAAPSQRSSLYESATISVGIKDWNCPAVEERSSQVGSN</sequence>
<gene>
    <name evidence="1" type="ORF">SAMN04487965_3691</name>
</gene>
<dbReference type="EMBL" id="FQVA01000012">
    <property type="protein sequence ID" value="SHG28593.1"/>
    <property type="molecule type" value="Genomic_DNA"/>
</dbReference>
<dbReference type="STRING" id="494016.SAMN04487965_3691"/>
<keyword evidence="2" id="KW-1185">Reference proteome</keyword>
<evidence type="ECO:0000313" key="1">
    <source>
        <dbReference type="EMBL" id="SHG28593.1"/>
    </source>
</evidence>
<dbReference type="Proteomes" id="UP000184170">
    <property type="component" value="Unassembled WGS sequence"/>
</dbReference>
<proteinExistence type="predicted"/>
<dbReference type="AlphaFoldDB" id="A0A1M5ILD7"/>
<dbReference type="OrthoDB" id="7094636at2"/>
<evidence type="ECO:0000313" key="2">
    <source>
        <dbReference type="Proteomes" id="UP000184170"/>
    </source>
</evidence>
<reference evidence="2" key="1">
    <citation type="submission" date="2016-11" db="EMBL/GenBank/DDBJ databases">
        <authorList>
            <person name="Varghese N."/>
            <person name="Submissions S."/>
        </authorList>
    </citation>
    <scope>NUCLEOTIDE SEQUENCE [LARGE SCALE GENOMIC DNA]</scope>
    <source>
        <strain evidence="2">CGMCC 1.7063</strain>
    </source>
</reference>
<accession>A0A1M5ILD7</accession>